<accession>A0ACC3SH47</accession>
<evidence type="ECO:0000313" key="2">
    <source>
        <dbReference type="Proteomes" id="UP001320706"/>
    </source>
</evidence>
<keyword evidence="2" id="KW-1185">Reference proteome</keyword>
<sequence>LENMYAMTVNAMLIDRQASVASSVSRTSTMAFATDLGHRTVAYLAAHHMSPAGRQFTASLLGDTDISDAAIWPDWYKNTTEGKTTFSWHFVDAQGDPPAKCNVDYDRDCAGERGCILSAIGNMDRRTALIFLLHLFGDLHQPLHNVGIARGGNDIPVLFDGVHTELHFVWDVLIPVKRANGTDGVGEGEEKAVARDWASKLYRRRVDRDLRVGTQDPLGPLSDAVDYESAECTDIFNPLHCIMAWARESNSAVCEYVMREGADKIRDSELGGRYYEAAVPVVDDLVSKAGSRLALWIDAIAQELDVS</sequence>
<proteinExistence type="predicted"/>
<protein>
    <submittedName>
        <fullName evidence="1">Uncharacterized protein</fullName>
    </submittedName>
</protein>
<evidence type="ECO:0000313" key="1">
    <source>
        <dbReference type="EMBL" id="KAK8211487.1"/>
    </source>
</evidence>
<dbReference type="Proteomes" id="UP001320706">
    <property type="component" value="Unassembled WGS sequence"/>
</dbReference>
<organism evidence="1 2">
    <name type="scientific">Zalaria obscura</name>
    <dbReference type="NCBI Taxonomy" id="2024903"/>
    <lineage>
        <taxon>Eukaryota</taxon>
        <taxon>Fungi</taxon>
        <taxon>Dikarya</taxon>
        <taxon>Ascomycota</taxon>
        <taxon>Pezizomycotina</taxon>
        <taxon>Dothideomycetes</taxon>
        <taxon>Dothideomycetidae</taxon>
        <taxon>Dothideales</taxon>
        <taxon>Zalariaceae</taxon>
        <taxon>Zalaria</taxon>
    </lineage>
</organism>
<reference evidence="1" key="1">
    <citation type="submission" date="2024-02" db="EMBL/GenBank/DDBJ databases">
        <title>Metagenome Assembled Genome of Zalaria obscura JY119.</title>
        <authorList>
            <person name="Vighnesh L."/>
            <person name="Jagadeeshwari U."/>
            <person name="Venkata Ramana C."/>
            <person name="Sasikala C."/>
        </authorList>
    </citation>
    <scope>NUCLEOTIDE SEQUENCE</scope>
    <source>
        <strain evidence="1">JY119</strain>
    </source>
</reference>
<gene>
    <name evidence="1" type="ORF">M8818_003140</name>
</gene>
<name>A0ACC3SH47_9PEZI</name>
<dbReference type="EMBL" id="JAMKPW020000013">
    <property type="protein sequence ID" value="KAK8211487.1"/>
    <property type="molecule type" value="Genomic_DNA"/>
</dbReference>
<feature type="non-terminal residue" evidence="1">
    <location>
        <position position="1"/>
    </location>
</feature>
<comment type="caution">
    <text evidence="1">The sequence shown here is derived from an EMBL/GenBank/DDBJ whole genome shotgun (WGS) entry which is preliminary data.</text>
</comment>